<dbReference type="PROSITE" id="PS51711">
    <property type="entry name" value="G_FEOB"/>
    <property type="match status" value="1"/>
</dbReference>
<feature type="transmembrane region" description="Helical" evidence="1">
    <location>
        <begin position="529"/>
        <end position="558"/>
    </location>
</feature>
<dbReference type="RefSeq" id="WP_102364888.1">
    <property type="nucleotide sequence ID" value="NZ_CP020991.1"/>
</dbReference>
<dbReference type="InterPro" id="IPR050860">
    <property type="entry name" value="FeoB_GTPase"/>
</dbReference>
<keyword evidence="1" id="KW-1133">Transmembrane helix</keyword>
<dbReference type="InterPro" id="IPR027417">
    <property type="entry name" value="P-loop_NTPase"/>
</dbReference>
<dbReference type="Pfam" id="PF02421">
    <property type="entry name" value="FeoB_N"/>
    <property type="match status" value="1"/>
</dbReference>
<feature type="transmembrane region" description="Helical" evidence="1">
    <location>
        <begin position="428"/>
        <end position="451"/>
    </location>
</feature>
<proteinExistence type="predicted"/>
<keyword evidence="1" id="KW-0812">Transmembrane</keyword>
<evidence type="ECO:0000259" key="2">
    <source>
        <dbReference type="PROSITE" id="PS51711"/>
    </source>
</evidence>
<sequence length="649" mass="71372">MKLKWFKSGNGEKNAAKLTLYLLGNPNVGKSTVFNALTGLKQHTGNWSGKTVDAAFGKYTYNNIEHKIIDLPGTHAVNSCFSEEEVTGTEIMLGSKDSQESVCRSTTIIIGDGTSLERSIGLALDYLEKCGNNAIFCVNLCDIAKKKGIEINFEKLQKTLGIPVIGISAKKKSDINSLKTLIDDFMLNPKNIKIKSGLDGDAVNFKNDCSSSISGRMQTAKKIMNECVKYTKDQNEKNFEYKFDKILTSKRYGIPIMILCLGFILWLTICGANYPSDLLAKLFGFLKPYVEGFFVYLHFPQFLIGILCDGVYETVTWIIAVMLPPMAIFFPLFTLLEDFGFLPRIAFNLDKCYARTNMSGKQCLTQCMGLGCNCVGVVGARIMPNETQRTVAILTNSLMPCNGRFALLIAMSTIFIGGSMAVQVSGVIPMLCVLFLICLSVVVTWCVSYCLTKTIYKNDNEIFALELPEYRKPEIAKTLIISLVNRTAKIVGRALLVSAPTGALVWLMANIQIDGITLLSYASNALDPFGRFLGVDGFIILAFILSLPANEITLPILVMGYLATGSMTEISDMETLKNILTANGWTIVTAINMMLLTLYHSPCITTLLTIYSETKSLKTVALSIVIPCVVGILLCLLVKYGFAIISLFM</sequence>
<dbReference type="EMBL" id="CP020991">
    <property type="protein sequence ID" value="AUO18597.1"/>
    <property type="molecule type" value="Genomic_DNA"/>
</dbReference>
<organism evidence="3 4">
    <name type="scientific">Monoglobus pectinilyticus</name>
    <dbReference type="NCBI Taxonomy" id="1981510"/>
    <lineage>
        <taxon>Bacteria</taxon>
        <taxon>Bacillati</taxon>
        <taxon>Bacillota</taxon>
        <taxon>Clostridia</taxon>
        <taxon>Monoglobales</taxon>
        <taxon>Monoglobaceae</taxon>
        <taxon>Monoglobus</taxon>
    </lineage>
</organism>
<name>A0A2K9NZY7_9FIRM</name>
<dbReference type="PANTHER" id="PTHR43185">
    <property type="entry name" value="FERROUS IRON TRANSPORT PROTEIN B"/>
    <property type="match status" value="1"/>
</dbReference>
<evidence type="ECO:0000313" key="4">
    <source>
        <dbReference type="Proteomes" id="UP000235589"/>
    </source>
</evidence>
<dbReference type="AlphaFoldDB" id="A0A2K9NZY7"/>
<evidence type="ECO:0000313" key="3">
    <source>
        <dbReference type="EMBL" id="AUO18597.1"/>
    </source>
</evidence>
<dbReference type="GO" id="GO:0005525">
    <property type="term" value="F:GTP binding"/>
    <property type="evidence" value="ECO:0007669"/>
    <property type="project" value="InterPro"/>
</dbReference>
<dbReference type="Pfam" id="PF07664">
    <property type="entry name" value="FeoB_C"/>
    <property type="match status" value="1"/>
</dbReference>
<dbReference type="InterPro" id="IPR030389">
    <property type="entry name" value="G_FEOB_dom"/>
</dbReference>
<dbReference type="InterPro" id="IPR011640">
    <property type="entry name" value="Fe2_transport_prot_B_C"/>
</dbReference>
<dbReference type="KEGG" id="mpec:B9O19_00413"/>
<dbReference type="GeneID" id="98061841"/>
<dbReference type="InterPro" id="IPR011642">
    <property type="entry name" value="Gate_dom"/>
</dbReference>
<dbReference type="Gene3D" id="3.40.50.300">
    <property type="entry name" value="P-loop containing nucleotide triphosphate hydrolases"/>
    <property type="match status" value="1"/>
</dbReference>
<keyword evidence="1" id="KW-0472">Membrane</keyword>
<dbReference type="Proteomes" id="UP000235589">
    <property type="component" value="Chromosome"/>
</dbReference>
<evidence type="ECO:0000256" key="1">
    <source>
        <dbReference type="SAM" id="Phobius"/>
    </source>
</evidence>
<feature type="transmembrane region" description="Helical" evidence="1">
    <location>
        <begin position="405"/>
        <end position="422"/>
    </location>
</feature>
<dbReference type="GO" id="GO:0015093">
    <property type="term" value="F:ferrous iron transmembrane transporter activity"/>
    <property type="evidence" value="ECO:0007669"/>
    <property type="project" value="InterPro"/>
</dbReference>
<feature type="transmembrane region" description="Helical" evidence="1">
    <location>
        <begin position="490"/>
        <end position="509"/>
    </location>
</feature>
<feature type="transmembrane region" description="Helical" evidence="1">
    <location>
        <begin position="620"/>
        <end position="648"/>
    </location>
</feature>
<feature type="transmembrane region" description="Helical" evidence="1">
    <location>
        <begin position="579"/>
        <end position="600"/>
    </location>
</feature>
<dbReference type="GO" id="GO:0005886">
    <property type="term" value="C:plasma membrane"/>
    <property type="evidence" value="ECO:0007669"/>
    <property type="project" value="TreeGrafter"/>
</dbReference>
<feature type="domain" description="FeoB-type G" evidence="2">
    <location>
        <begin position="17"/>
        <end position="188"/>
    </location>
</feature>
<gene>
    <name evidence="3" type="ORF">B9O19_00413</name>
</gene>
<protein>
    <submittedName>
        <fullName evidence="3">Ferrous iron transport protein B</fullName>
    </submittedName>
</protein>
<keyword evidence="4" id="KW-1185">Reference proteome</keyword>
<reference evidence="3 4" key="1">
    <citation type="submission" date="2017-04" db="EMBL/GenBank/DDBJ databases">
        <title>Monoglobus pectinilyticus 14 draft genome.</title>
        <authorList>
            <person name="Kim C."/>
            <person name="Rosendale D.I."/>
            <person name="Kelly W.J."/>
            <person name="Tannock G.W."/>
            <person name="Patchett M.L."/>
            <person name="Jordens J.Z."/>
        </authorList>
    </citation>
    <scope>NUCLEOTIDE SEQUENCE [LARGE SCALE GENOMIC DNA]</scope>
    <source>
        <strain evidence="3 4">14</strain>
    </source>
</reference>
<dbReference type="SUPFAM" id="SSF52540">
    <property type="entry name" value="P-loop containing nucleoside triphosphate hydrolases"/>
    <property type="match status" value="1"/>
</dbReference>
<dbReference type="OrthoDB" id="9809127at2"/>
<feature type="transmembrane region" description="Helical" evidence="1">
    <location>
        <begin position="315"/>
        <end position="336"/>
    </location>
</feature>
<dbReference type="PANTHER" id="PTHR43185:SF2">
    <property type="entry name" value="FERROUS IRON TRANSPORT PROTEIN B"/>
    <property type="match status" value="1"/>
</dbReference>
<dbReference type="Pfam" id="PF07670">
    <property type="entry name" value="Gate"/>
    <property type="match status" value="2"/>
</dbReference>
<feature type="transmembrane region" description="Helical" evidence="1">
    <location>
        <begin position="252"/>
        <end position="274"/>
    </location>
</feature>
<accession>A0A2K9NZY7</accession>